<comment type="caution">
    <text evidence="1">The sequence shown here is derived from an EMBL/GenBank/DDBJ whole genome shotgun (WGS) entry which is preliminary data.</text>
</comment>
<keyword evidence="2" id="KW-1185">Reference proteome</keyword>
<proteinExistence type="predicted"/>
<sequence>MLKQLLPASLERFQDQVEHEIRKRGDGHQSSYAWGLIRGSASKALVDALDVEFFGVLAQGWCKGLKLYEYTDASKHPPDTDEVLSLGKRKFPLTVHPVLSLAVAGRELLNLRFTLVLTAQLDSAACTIRNGCITRIAVGSCLVSAQLKYGEAALHEPSQSPSLPLPGSYDFDAPGFAIGVYRPAPAPQGLAEG</sequence>
<protein>
    <submittedName>
        <fullName evidence="1">Uncharacterized protein</fullName>
    </submittedName>
</protein>
<name>A0A3M8SXR0_9GAMM</name>
<gene>
    <name evidence="1" type="ORF">EER27_07545</name>
</gene>
<dbReference type="AlphaFoldDB" id="A0A3M8SXR0"/>
<evidence type="ECO:0000313" key="2">
    <source>
        <dbReference type="Proteomes" id="UP000267049"/>
    </source>
</evidence>
<reference evidence="1 2" key="1">
    <citation type="submission" date="2018-11" db="EMBL/GenBank/DDBJ databases">
        <title>Lysobacter cryohumiis sp. nov., isolated from soil in the Tianshan Mountains, Xinjiang, China.</title>
        <authorList>
            <person name="Luo Y."/>
            <person name="Sheng H."/>
        </authorList>
    </citation>
    <scope>NUCLEOTIDE SEQUENCE [LARGE SCALE GENOMIC DNA]</scope>
    <source>
        <strain evidence="1 2">ZS60</strain>
    </source>
</reference>
<organism evidence="1 2">
    <name type="scientific">Montanilutibacter psychrotolerans</name>
    <dbReference type="NCBI Taxonomy" id="1327343"/>
    <lineage>
        <taxon>Bacteria</taxon>
        <taxon>Pseudomonadati</taxon>
        <taxon>Pseudomonadota</taxon>
        <taxon>Gammaproteobacteria</taxon>
        <taxon>Lysobacterales</taxon>
        <taxon>Lysobacteraceae</taxon>
        <taxon>Montanilutibacter</taxon>
    </lineage>
</organism>
<dbReference type="Proteomes" id="UP000267049">
    <property type="component" value="Unassembled WGS sequence"/>
</dbReference>
<accession>A0A3M8SXR0</accession>
<dbReference type="EMBL" id="RIBS01000003">
    <property type="protein sequence ID" value="RNF84236.1"/>
    <property type="molecule type" value="Genomic_DNA"/>
</dbReference>
<evidence type="ECO:0000313" key="1">
    <source>
        <dbReference type="EMBL" id="RNF84236.1"/>
    </source>
</evidence>